<organism evidence="4 5">
    <name type="scientific">Triticum urartu</name>
    <name type="common">Red wild einkorn</name>
    <name type="synonym">Crithodium urartu</name>
    <dbReference type="NCBI Taxonomy" id="4572"/>
    <lineage>
        <taxon>Eukaryota</taxon>
        <taxon>Viridiplantae</taxon>
        <taxon>Streptophyta</taxon>
        <taxon>Embryophyta</taxon>
        <taxon>Tracheophyta</taxon>
        <taxon>Spermatophyta</taxon>
        <taxon>Magnoliopsida</taxon>
        <taxon>Liliopsida</taxon>
        <taxon>Poales</taxon>
        <taxon>Poaceae</taxon>
        <taxon>BOP clade</taxon>
        <taxon>Pooideae</taxon>
        <taxon>Triticodae</taxon>
        <taxon>Triticeae</taxon>
        <taxon>Triticinae</taxon>
        <taxon>Triticum</taxon>
    </lineage>
</organism>
<dbReference type="PANTHER" id="PTHR33147">
    <property type="entry name" value="DEFENSIN-LIKE PROTEIN 1"/>
    <property type="match status" value="1"/>
</dbReference>
<reference evidence="4" key="2">
    <citation type="submission" date="2018-03" db="EMBL/GenBank/DDBJ databases">
        <title>The Triticum urartu genome reveals the dynamic nature of wheat genome evolution.</title>
        <authorList>
            <person name="Ling H."/>
            <person name="Ma B."/>
            <person name="Shi X."/>
            <person name="Liu H."/>
            <person name="Dong L."/>
            <person name="Sun H."/>
            <person name="Cao Y."/>
            <person name="Gao Q."/>
            <person name="Zheng S."/>
            <person name="Li Y."/>
            <person name="Yu Y."/>
            <person name="Du H."/>
            <person name="Qi M."/>
            <person name="Li Y."/>
            <person name="Yu H."/>
            <person name="Cui Y."/>
            <person name="Wang N."/>
            <person name="Chen C."/>
            <person name="Wu H."/>
            <person name="Zhao Y."/>
            <person name="Zhang J."/>
            <person name="Li Y."/>
            <person name="Zhou W."/>
            <person name="Zhang B."/>
            <person name="Hu W."/>
            <person name="Eijk M."/>
            <person name="Tang J."/>
            <person name="Witsenboer H."/>
            <person name="Zhao S."/>
            <person name="Li Z."/>
            <person name="Zhang A."/>
            <person name="Wang D."/>
            <person name="Liang C."/>
        </authorList>
    </citation>
    <scope>NUCLEOTIDE SEQUENCE [LARGE SCALE GENOMIC DNA]</scope>
    <source>
        <strain evidence="4">cv. G1812</strain>
    </source>
</reference>
<dbReference type="GO" id="GO:0006952">
    <property type="term" value="P:defense response"/>
    <property type="evidence" value="ECO:0007669"/>
    <property type="project" value="TreeGrafter"/>
</dbReference>
<evidence type="ECO:0000256" key="1">
    <source>
        <dbReference type="ARBA" id="ARBA00023157"/>
    </source>
</evidence>
<feature type="chain" id="PRO_5035928843" description="Knottins-like domain-containing protein" evidence="2">
    <location>
        <begin position="24"/>
        <end position="74"/>
    </location>
</feature>
<feature type="domain" description="Knottins-like" evidence="3">
    <location>
        <begin position="24"/>
        <end position="73"/>
    </location>
</feature>
<dbReference type="SUPFAM" id="SSF57095">
    <property type="entry name" value="Scorpion toxin-like"/>
    <property type="match status" value="1"/>
</dbReference>
<dbReference type="InterPro" id="IPR003614">
    <property type="entry name" value="Knottins"/>
</dbReference>
<dbReference type="InterPro" id="IPR036574">
    <property type="entry name" value="Scorpion_toxin-like_sf"/>
</dbReference>
<dbReference type="Gene3D" id="3.30.30.10">
    <property type="entry name" value="Knottin, scorpion toxin-like"/>
    <property type="match status" value="1"/>
</dbReference>
<evidence type="ECO:0000313" key="4">
    <source>
        <dbReference type="EnsemblPlants" id="TuG1812G0600000881.01.T01"/>
    </source>
</evidence>
<dbReference type="Pfam" id="PF00304">
    <property type="entry name" value="Gamma-thionin"/>
    <property type="match status" value="1"/>
</dbReference>
<name>A0A8R7QKI4_TRIUA</name>
<evidence type="ECO:0000256" key="2">
    <source>
        <dbReference type="SAM" id="SignalP"/>
    </source>
</evidence>
<evidence type="ECO:0000259" key="3">
    <source>
        <dbReference type="Pfam" id="PF00304"/>
    </source>
</evidence>
<protein>
    <recommendedName>
        <fullName evidence="3">Knottins-like domain-containing protein</fullName>
    </recommendedName>
</protein>
<reference evidence="4" key="3">
    <citation type="submission" date="2022-06" db="UniProtKB">
        <authorList>
            <consortium name="EnsemblPlants"/>
        </authorList>
    </citation>
    <scope>IDENTIFICATION</scope>
</reference>
<proteinExistence type="predicted"/>
<keyword evidence="2" id="KW-0732">Signal</keyword>
<dbReference type="Gramene" id="TuG1812G0600000881.01.T01">
    <property type="protein sequence ID" value="TuG1812G0600000881.01.T01"/>
    <property type="gene ID" value="TuG1812G0600000881.01"/>
</dbReference>
<feature type="signal peptide" evidence="2">
    <location>
        <begin position="1"/>
        <end position="23"/>
    </location>
</feature>
<dbReference type="PANTHER" id="PTHR33147:SF38">
    <property type="entry name" value="GENOME ASSEMBLY, CHROMOSOME: II"/>
    <property type="match status" value="1"/>
</dbReference>
<dbReference type="EnsemblPlants" id="TuG1812G0600000881.01.T01">
    <property type="protein sequence ID" value="TuG1812G0600000881.01.T01"/>
    <property type="gene ID" value="TuG1812G0600000881.01"/>
</dbReference>
<accession>A0A8R7QKI4</accession>
<reference evidence="5" key="1">
    <citation type="journal article" date="2013" name="Nature">
        <title>Draft genome of the wheat A-genome progenitor Triticum urartu.</title>
        <authorList>
            <person name="Ling H.Q."/>
            <person name="Zhao S."/>
            <person name="Liu D."/>
            <person name="Wang J."/>
            <person name="Sun H."/>
            <person name="Zhang C."/>
            <person name="Fan H."/>
            <person name="Li D."/>
            <person name="Dong L."/>
            <person name="Tao Y."/>
            <person name="Gao C."/>
            <person name="Wu H."/>
            <person name="Li Y."/>
            <person name="Cui Y."/>
            <person name="Guo X."/>
            <person name="Zheng S."/>
            <person name="Wang B."/>
            <person name="Yu K."/>
            <person name="Liang Q."/>
            <person name="Yang W."/>
            <person name="Lou X."/>
            <person name="Chen J."/>
            <person name="Feng M."/>
            <person name="Jian J."/>
            <person name="Zhang X."/>
            <person name="Luo G."/>
            <person name="Jiang Y."/>
            <person name="Liu J."/>
            <person name="Wang Z."/>
            <person name="Sha Y."/>
            <person name="Zhang B."/>
            <person name="Wu H."/>
            <person name="Tang D."/>
            <person name="Shen Q."/>
            <person name="Xue P."/>
            <person name="Zou S."/>
            <person name="Wang X."/>
            <person name="Liu X."/>
            <person name="Wang F."/>
            <person name="Yang Y."/>
            <person name="An X."/>
            <person name="Dong Z."/>
            <person name="Zhang K."/>
            <person name="Zhang X."/>
            <person name="Luo M.C."/>
            <person name="Dvorak J."/>
            <person name="Tong Y."/>
            <person name="Wang J."/>
            <person name="Yang H."/>
            <person name="Li Z."/>
            <person name="Wang D."/>
            <person name="Zhang A."/>
            <person name="Wang J."/>
        </authorList>
    </citation>
    <scope>NUCLEOTIDE SEQUENCE</scope>
    <source>
        <strain evidence="5">cv. G1812</strain>
    </source>
</reference>
<dbReference type="AlphaFoldDB" id="A0A8R7QKI4"/>
<sequence length="74" mass="8128">MGVLKVPSLLFLMLLLLAPASDAETCKEASESYTTIKCRDDACAKACQLEGFIDGTCEMVWAKPVFLRCFCNLC</sequence>
<dbReference type="Proteomes" id="UP000015106">
    <property type="component" value="Chromosome 6"/>
</dbReference>
<keyword evidence="5" id="KW-1185">Reference proteome</keyword>
<keyword evidence="1" id="KW-1015">Disulfide bond</keyword>
<evidence type="ECO:0000313" key="5">
    <source>
        <dbReference type="Proteomes" id="UP000015106"/>
    </source>
</evidence>